<keyword evidence="6" id="KW-0934">Plastid</keyword>
<evidence type="ECO:0000256" key="4">
    <source>
        <dbReference type="ARBA" id="ARBA00035155"/>
    </source>
</evidence>
<keyword evidence="3 5" id="KW-0687">Ribonucleoprotein</keyword>
<evidence type="ECO:0000256" key="1">
    <source>
        <dbReference type="ARBA" id="ARBA00006242"/>
    </source>
</evidence>
<dbReference type="GO" id="GO:0006412">
    <property type="term" value="P:translation"/>
    <property type="evidence" value="ECO:0007669"/>
    <property type="project" value="UniProtKB-UniRule"/>
</dbReference>
<geneLocation type="chloroplast" evidence="6"/>
<dbReference type="Gene3D" id="3.40.50.10490">
    <property type="entry name" value="Glucose-6-phosphate isomerase like protein, domain 1"/>
    <property type="match status" value="1"/>
</dbReference>
<dbReference type="GO" id="GO:0005763">
    <property type="term" value="C:mitochondrial small ribosomal subunit"/>
    <property type="evidence" value="ECO:0007669"/>
    <property type="project" value="TreeGrafter"/>
</dbReference>
<dbReference type="EMBL" id="KX306824">
    <property type="protein sequence ID" value="AOC61629.1"/>
    <property type="molecule type" value="Genomic_DNA"/>
</dbReference>
<comment type="similarity">
    <text evidence="1 5">Belongs to the universal ribosomal protein uS2 family.</text>
</comment>
<dbReference type="InterPro" id="IPR005706">
    <property type="entry name" value="Ribosomal_uS2_bac/mit/plastid"/>
</dbReference>
<dbReference type="PRINTS" id="PR00395">
    <property type="entry name" value="RIBOSOMALS2"/>
</dbReference>
<evidence type="ECO:0000256" key="5">
    <source>
        <dbReference type="HAMAP-Rule" id="MF_00291"/>
    </source>
</evidence>
<dbReference type="NCBIfam" id="TIGR01011">
    <property type="entry name" value="rpsB_bact"/>
    <property type="match status" value="1"/>
</dbReference>
<dbReference type="SUPFAM" id="SSF52313">
    <property type="entry name" value="Ribosomal protein S2"/>
    <property type="match status" value="1"/>
</dbReference>
<evidence type="ECO:0000256" key="3">
    <source>
        <dbReference type="ARBA" id="ARBA00023274"/>
    </source>
</evidence>
<dbReference type="Gene3D" id="1.10.287.610">
    <property type="entry name" value="Helix hairpin bin"/>
    <property type="match status" value="1"/>
</dbReference>
<dbReference type="InterPro" id="IPR023591">
    <property type="entry name" value="Ribosomal_uS2_flav_dom_sf"/>
</dbReference>
<accession>A0A1B2RZ77</accession>
<dbReference type="PANTHER" id="PTHR12534:SF0">
    <property type="entry name" value="SMALL RIBOSOMAL SUBUNIT PROTEIN US2M"/>
    <property type="match status" value="1"/>
</dbReference>
<dbReference type="FunFam" id="1.10.287.610:FF:000001">
    <property type="entry name" value="30S ribosomal protein S2"/>
    <property type="match status" value="1"/>
</dbReference>
<dbReference type="Pfam" id="PF00318">
    <property type="entry name" value="Ribosomal_S2"/>
    <property type="match status" value="1"/>
</dbReference>
<proteinExistence type="inferred from homology"/>
<name>A0A1B2RZ77_9CHLO</name>
<dbReference type="GO" id="GO:0003735">
    <property type="term" value="F:structural constituent of ribosome"/>
    <property type="evidence" value="ECO:0007669"/>
    <property type="project" value="InterPro"/>
</dbReference>
<keyword evidence="2 5" id="KW-0689">Ribosomal protein</keyword>
<dbReference type="PANTHER" id="PTHR12534">
    <property type="entry name" value="30S RIBOSOMAL PROTEIN S2 PROKARYOTIC AND ORGANELLAR"/>
    <property type="match status" value="1"/>
</dbReference>
<dbReference type="GO" id="GO:0009507">
    <property type="term" value="C:chloroplast"/>
    <property type="evidence" value="ECO:0007669"/>
    <property type="project" value="UniProtKB-SubCell"/>
</dbReference>
<dbReference type="CDD" id="cd01425">
    <property type="entry name" value="RPS2"/>
    <property type="match status" value="1"/>
</dbReference>
<evidence type="ECO:0000256" key="2">
    <source>
        <dbReference type="ARBA" id="ARBA00022980"/>
    </source>
</evidence>
<dbReference type="AlphaFoldDB" id="A0A1B2RZ77"/>
<evidence type="ECO:0000313" key="6">
    <source>
        <dbReference type="EMBL" id="AOC61629.1"/>
    </source>
</evidence>
<protein>
    <recommendedName>
        <fullName evidence="4 5">Small ribosomal subunit protein uS2c</fullName>
    </recommendedName>
</protein>
<keyword evidence="6" id="KW-0150">Chloroplast</keyword>
<comment type="subcellular location">
    <subcellularLocation>
        <location evidence="5">Plastid</location>
        <location evidence="5">Chloroplast</location>
    </subcellularLocation>
</comment>
<dbReference type="HAMAP" id="MF_00291_B">
    <property type="entry name" value="Ribosomal_uS2_B"/>
    <property type="match status" value="1"/>
</dbReference>
<sequence length="262" mass="29568">MTLTLEQMVGAGMHFGHQARKWNPKMKSFIYAQKDSIHIIDLISTYTHLNQATKFLTDSVSNGQKVLFVGTKKQASQLIAKAALECDSFYVNEKWLGGQLTNWETIKLSIQKLKSFETKEQHGFFEKLPKKEAALLKKEKEKLGRYLNGIKNMKTLPDIVIIIGQLEEMNAVKECQKLGLRTITILDTDCDPSLADFKIPANDDSISSIKLLLGEFVDAIKKGQQNFSEKLLLSSKNKVFLKTLRTSSKTAANSGKKQKVRR</sequence>
<dbReference type="InterPro" id="IPR001865">
    <property type="entry name" value="Ribosomal_uS2"/>
</dbReference>
<gene>
    <name evidence="5 6" type="primary">rps2</name>
</gene>
<reference evidence="6" key="1">
    <citation type="journal article" date="2016" name="Genome Biol. Evol.">
        <title>Mitochondrion-to-Chloroplast DNA Transfers and Intragenomic Proliferation of Chloroplast Group II Introns in Gloeotilopsis Green Algae (Ulotrichales, Ulvophyceae).</title>
        <authorList>
            <person name="Turmel M."/>
            <person name="Otis C."/>
            <person name="Lemieux C."/>
        </authorList>
    </citation>
    <scope>NUCLEOTIDE SEQUENCE</scope>
</reference>
<organism evidence="6">
    <name type="scientific">Gloeotilopsis planctonica</name>
    <dbReference type="NCBI Taxonomy" id="34157"/>
    <lineage>
        <taxon>Eukaryota</taxon>
        <taxon>Viridiplantae</taxon>
        <taxon>Chlorophyta</taxon>
        <taxon>core chlorophytes</taxon>
        <taxon>Ulvophyceae</taxon>
        <taxon>OUU clade</taxon>
        <taxon>Ulotrichales</taxon>
        <taxon>Ulotrichaceae</taxon>
        <taxon>Gloeotilopsis</taxon>
    </lineage>
</organism>